<evidence type="ECO:0000259" key="1">
    <source>
        <dbReference type="Pfam" id="PF01261"/>
    </source>
</evidence>
<name>A0ABZ2MY17_9BACI</name>
<keyword evidence="2" id="KW-0413">Isomerase</keyword>
<dbReference type="GO" id="GO:0016853">
    <property type="term" value="F:isomerase activity"/>
    <property type="evidence" value="ECO:0007669"/>
    <property type="project" value="UniProtKB-KW"/>
</dbReference>
<organism evidence="2 3">
    <name type="scientific">Metabacillus rhizosphaerae</name>
    <dbReference type="NCBI Taxonomy" id="3117747"/>
    <lineage>
        <taxon>Bacteria</taxon>
        <taxon>Bacillati</taxon>
        <taxon>Bacillota</taxon>
        <taxon>Bacilli</taxon>
        <taxon>Bacillales</taxon>
        <taxon>Bacillaceae</taxon>
        <taxon>Metabacillus</taxon>
    </lineage>
</organism>
<proteinExistence type="predicted"/>
<dbReference type="InterPro" id="IPR013022">
    <property type="entry name" value="Xyl_isomerase-like_TIM-brl"/>
</dbReference>
<keyword evidence="3" id="KW-1185">Reference proteome</keyword>
<dbReference type="PANTHER" id="PTHR12110">
    <property type="entry name" value="HYDROXYPYRUVATE ISOMERASE"/>
    <property type="match status" value="1"/>
</dbReference>
<dbReference type="EMBL" id="CP147403">
    <property type="protein sequence ID" value="WXB90327.1"/>
    <property type="molecule type" value="Genomic_DNA"/>
</dbReference>
<accession>A0ABZ2MY17</accession>
<gene>
    <name evidence="2" type="ORF">WCV66_09075</name>
</gene>
<sequence>MLKGINQWCYPEGTSLEEVFEYSKEAGFDAIELNLYDSGGIGLTMDTTPGEADAIVKLALSYGLQLRSLSTGLLWQNQLSSANENVREQGRKIILKQIELASVMGIDTVLVVPGSVTQDVSYDDCYKRSQEELKKVLDEAEKRQVAIGIENVWNKFLLSPLEMARYIDELNSEYAKAYFDVGNVLQFGYPEQWIRILGKRISKVHVKDFSTKVGNITGFVPLLAGDVNWSAVVEALEEIGYDDVITAELSPYAIGPKQLPIDTARHMEVILASQSKVKN</sequence>
<reference evidence="2 3" key="1">
    <citation type="submission" date="2024-02" db="EMBL/GenBank/DDBJ databases">
        <title>Seven novel Bacillus-like species.</title>
        <authorList>
            <person name="Liu G."/>
        </authorList>
    </citation>
    <scope>NUCLEOTIDE SEQUENCE [LARGE SCALE GENOMIC DNA]</scope>
    <source>
        <strain evidence="2 3">FJAT-53654</strain>
    </source>
</reference>
<dbReference type="Gene3D" id="3.20.20.150">
    <property type="entry name" value="Divalent-metal-dependent TIM barrel enzymes"/>
    <property type="match status" value="1"/>
</dbReference>
<dbReference type="InterPro" id="IPR050312">
    <property type="entry name" value="IolE/XylAMocC-like"/>
</dbReference>
<feature type="domain" description="Xylose isomerase-like TIM barrel" evidence="1">
    <location>
        <begin position="20"/>
        <end position="253"/>
    </location>
</feature>
<evidence type="ECO:0000313" key="2">
    <source>
        <dbReference type="EMBL" id="WXB90327.1"/>
    </source>
</evidence>
<dbReference type="PANTHER" id="PTHR12110:SF53">
    <property type="entry name" value="BLR5974 PROTEIN"/>
    <property type="match status" value="1"/>
</dbReference>
<dbReference type="SUPFAM" id="SSF51658">
    <property type="entry name" value="Xylose isomerase-like"/>
    <property type="match status" value="1"/>
</dbReference>
<dbReference type="Pfam" id="PF01261">
    <property type="entry name" value="AP_endonuc_2"/>
    <property type="match status" value="1"/>
</dbReference>
<dbReference type="InterPro" id="IPR036237">
    <property type="entry name" value="Xyl_isomerase-like_sf"/>
</dbReference>
<protein>
    <submittedName>
        <fullName evidence="2">Sugar phosphate isomerase/epimerase family protein</fullName>
    </submittedName>
</protein>
<evidence type="ECO:0000313" key="3">
    <source>
        <dbReference type="Proteomes" id="UP001368328"/>
    </source>
</evidence>
<dbReference type="RefSeq" id="WP_338788715.1">
    <property type="nucleotide sequence ID" value="NZ_CP147403.1"/>
</dbReference>
<dbReference type="Proteomes" id="UP001368328">
    <property type="component" value="Chromosome"/>
</dbReference>